<keyword evidence="6" id="KW-1185">Reference proteome</keyword>
<dbReference type="InterPro" id="IPR000253">
    <property type="entry name" value="FHA_dom"/>
</dbReference>
<dbReference type="PANTHER" id="PTHR34512:SF30">
    <property type="entry name" value="OUTER MEMBRANE PROTEIN ASSEMBLY FACTOR BAMB"/>
    <property type="match status" value="1"/>
</dbReference>
<evidence type="ECO:0000313" key="5">
    <source>
        <dbReference type="EMBL" id="APW60640.1"/>
    </source>
</evidence>
<name>A0A1U7CNX5_9BACT</name>
<dbReference type="CDD" id="cd00060">
    <property type="entry name" value="FHA"/>
    <property type="match status" value="1"/>
</dbReference>
<dbReference type="InterPro" id="IPR015943">
    <property type="entry name" value="WD40/YVTN_repeat-like_dom_sf"/>
</dbReference>
<dbReference type="SUPFAM" id="SSF50998">
    <property type="entry name" value="Quinoprotein alcohol dehydrogenase-like"/>
    <property type="match status" value="2"/>
</dbReference>
<dbReference type="STRING" id="1387353.BSF38_02123"/>
<gene>
    <name evidence="5" type="primary">bamB_3</name>
    <name evidence="5" type="ORF">BSF38_02123</name>
</gene>
<dbReference type="Pfam" id="PF13360">
    <property type="entry name" value="PQQ_2"/>
    <property type="match status" value="2"/>
</dbReference>
<accession>A0A1U7CNX5</accession>
<dbReference type="InterPro" id="IPR008984">
    <property type="entry name" value="SMAD_FHA_dom_sf"/>
</dbReference>
<keyword evidence="2" id="KW-1133">Transmembrane helix</keyword>
<feature type="domain" description="Pyrrolo-quinoline quinone repeat" evidence="4">
    <location>
        <begin position="502"/>
        <end position="586"/>
    </location>
</feature>
<organism evidence="5 6">
    <name type="scientific">Paludisphaera borealis</name>
    <dbReference type="NCBI Taxonomy" id="1387353"/>
    <lineage>
        <taxon>Bacteria</taxon>
        <taxon>Pseudomonadati</taxon>
        <taxon>Planctomycetota</taxon>
        <taxon>Planctomycetia</taxon>
        <taxon>Isosphaerales</taxon>
        <taxon>Isosphaeraceae</taxon>
        <taxon>Paludisphaera</taxon>
    </lineage>
</organism>
<protein>
    <submittedName>
        <fullName evidence="5">Outer membrane protein assembly factor BamB</fullName>
    </submittedName>
</protein>
<evidence type="ECO:0000259" key="4">
    <source>
        <dbReference type="Pfam" id="PF13360"/>
    </source>
</evidence>
<dbReference type="Gene3D" id="2.60.200.20">
    <property type="match status" value="1"/>
</dbReference>
<feature type="domain" description="Pyrrolo-quinoline quinone repeat" evidence="4">
    <location>
        <begin position="994"/>
        <end position="1135"/>
    </location>
</feature>
<feature type="domain" description="FHA" evidence="3">
    <location>
        <begin position="25"/>
        <end position="87"/>
    </location>
</feature>
<feature type="region of interest" description="Disordered" evidence="1">
    <location>
        <begin position="161"/>
        <end position="183"/>
    </location>
</feature>
<dbReference type="SUPFAM" id="SSF49879">
    <property type="entry name" value="SMAD/FHA domain"/>
    <property type="match status" value="1"/>
</dbReference>
<dbReference type="PANTHER" id="PTHR34512">
    <property type="entry name" value="CELL SURFACE PROTEIN"/>
    <property type="match status" value="1"/>
</dbReference>
<dbReference type="SUPFAM" id="SSF75011">
    <property type="entry name" value="3-carboxy-cis,cis-mucoante lactonizing enzyme"/>
    <property type="match status" value="1"/>
</dbReference>
<dbReference type="AlphaFoldDB" id="A0A1U7CNX5"/>
<dbReference type="Proteomes" id="UP000186309">
    <property type="component" value="Chromosome"/>
</dbReference>
<keyword evidence="2" id="KW-0812">Transmembrane</keyword>
<feature type="region of interest" description="Disordered" evidence="1">
    <location>
        <begin position="102"/>
        <end position="122"/>
    </location>
</feature>
<feature type="compositionally biased region" description="Basic and acidic residues" evidence="1">
    <location>
        <begin position="110"/>
        <end position="121"/>
    </location>
</feature>
<keyword evidence="2" id="KW-0472">Membrane</keyword>
<sequence length="1176" mass="124557">MATLEVHDAQGRVRFVDLAMDHPVLFGSSASCDIVVEGAGIMPVQGRIRWGKNRFKVDASPDAESLIVNGRHVVTTSLHQGDELTVGPCRIFVLRLDDAADGRAAAPQRPRPDEEPTRVLEDGVAPAPRPAAVQVQARPSMPPRREALFENDALLDALHIGTPAPQPAQAPVRSDDKEHRRKVDVKPKAALWSRLRDRLVRARSADDAPGREVIARSPLVLSLVVMLALLIGLGFWLRTIINQTLASRTYNRAVSLMEDGDNPTAIREFDSFVTANPTDPRVPKARTLRALADVRQYVTVTGATWSAALEAAAAMVDTVGDEAEFRDEKSELAELVIRIGEGLADRAKRSVDAKSLAEAESAIPLHARIAGESAQAFLTKSRLPSLLDEARAAVRKAQIRTNALAVMDKAIEKGSAAQVYKARDALVDQYADLKTDAELLSRMVRANDLVRAAVKVDRTHRPAAVAERPEPLGPPTTLVLRSSPDVPAAPPAADAIVYAAADGIAYAIDAATGAPLWQTAVGLSCPFVPQPVPGDPTVLVFDARHGELARRNAQTGRLLWRLELGETVDAPPLVLGEQLFQVLPSGKTVVVALGTGELQATIDMGFPATRTPAGDESGRFLYVAGRKDCLFVLARDPLGCAAVEYLGHTEGSIACAPVRLGRFLIVVENDRPSDGRWRVMVLDDDGAKPRVVQEIPVAGWTWDAPPSSGSTIWAVGDRGGIEAFAAGDYASANPFHSLAKLSPDAQSSGPAYAWTATDREIWIAAERSGRFDLDAERGEIASRALLGKLGVASAPIQGAARRVVPTFQDPETGGLALRGVDPATGRIAWETVVGAAWPTSPTAIADGDALASVGLTGQPIRLPRATLQKGGFITSSLPKPGDARLPEGTLLNLQAKDEAASLIAPRPGADAVWTEDAKQPGRWSRIELPSALAAAPVFWNRALLVPGEDGRVYLIDPHTGTSRAEPLVPAFDRDRRGRWLAPCRTGDDVVFLAEEGGRVRRVGLKPSPAPRLVVEAETLLDQGVIANPACIGAAVMTATADGRVRALAARDLSPIGSWKLDAPILGAPLAVDGRLVVLDASGGVLLFGRDGQRAWSSKLDAPASGSPLVVGDALWILDRKGKAHGLAIADGKEVETVDLGVLPAGGLALVGGDVFVPSGRGALQPLVLGRPAGAKP</sequence>
<dbReference type="RefSeq" id="WP_076345423.1">
    <property type="nucleotide sequence ID" value="NZ_CP019082.1"/>
</dbReference>
<dbReference type="Pfam" id="PF00498">
    <property type="entry name" value="FHA"/>
    <property type="match status" value="1"/>
</dbReference>
<dbReference type="EMBL" id="CP019082">
    <property type="protein sequence ID" value="APW60640.1"/>
    <property type="molecule type" value="Genomic_DNA"/>
</dbReference>
<dbReference type="OrthoDB" id="220723at2"/>
<dbReference type="KEGG" id="pbor:BSF38_02123"/>
<evidence type="ECO:0000256" key="1">
    <source>
        <dbReference type="SAM" id="MobiDB-lite"/>
    </source>
</evidence>
<dbReference type="InterPro" id="IPR011047">
    <property type="entry name" value="Quinoprotein_ADH-like_sf"/>
</dbReference>
<evidence type="ECO:0000313" key="6">
    <source>
        <dbReference type="Proteomes" id="UP000186309"/>
    </source>
</evidence>
<proteinExistence type="predicted"/>
<reference evidence="6" key="1">
    <citation type="submission" date="2016-12" db="EMBL/GenBank/DDBJ databases">
        <title>Comparative genomics of four Isosphaeraceae planctomycetes: a common pool of plasmids and glycoside hydrolase genes.</title>
        <authorList>
            <person name="Ivanova A."/>
        </authorList>
    </citation>
    <scope>NUCLEOTIDE SEQUENCE [LARGE SCALE GENOMIC DNA]</scope>
    <source>
        <strain evidence="6">PX4</strain>
    </source>
</reference>
<dbReference type="Gene3D" id="2.130.10.10">
    <property type="entry name" value="YVTN repeat-like/Quinoprotein amine dehydrogenase"/>
    <property type="match status" value="3"/>
</dbReference>
<evidence type="ECO:0000256" key="2">
    <source>
        <dbReference type="SAM" id="Phobius"/>
    </source>
</evidence>
<dbReference type="InterPro" id="IPR002372">
    <property type="entry name" value="PQQ_rpt_dom"/>
</dbReference>
<feature type="transmembrane region" description="Helical" evidence="2">
    <location>
        <begin position="219"/>
        <end position="237"/>
    </location>
</feature>
<evidence type="ECO:0000259" key="3">
    <source>
        <dbReference type="Pfam" id="PF00498"/>
    </source>
</evidence>